<gene>
    <name evidence="3" type="primary">thiF</name>
    <name evidence="3" type="ORF">K8P03_02645</name>
</gene>
<dbReference type="Proteomes" id="UP000734271">
    <property type="component" value="Unassembled WGS sequence"/>
</dbReference>
<organism evidence="3 4">
    <name type="scientific">Anaerococcus murdochii</name>
    <dbReference type="NCBI Taxonomy" id="411577"/>
    <lineage>
        <taxon>Bacteria</taxon>
        <taxon>Bacillati</taxon>
        <taxon>Bacillota</taxon>
        <taxon>Tissierellia</taxon>
        <taxon>Tissierellales</taxon>
        <taxon>Peptoniphilaceae</taxon>
        <taxon>Anaerococcus</taxon>
    </lineage>
</organism>
<dbReference type="InterPro" id="IPR000594">
    <property type="entry name" value="ThiF_NAD_FAD-bd"/>
</dbReference>
<reference evidence="3 4" key="1">
    <citation type="submission" date="2021-08" db="EMBL/GenBank/DDBJ databases">
        <title>FDA dAtabase for Regulatory Grade micrObial Sequences (FDA-ARGOS): Supporting development and validation of Infectious Disease Dx tests.</title>
        <authorList>
            <person name="Sproer C."/>
            <person name="Gronow S."/>
            <person name="Severitt S."/>
            <person name="Schroder I."/>
            <person name="Tallon L."/>
            <person name="Sadzewicz L."/>
            <person name="Zhao X."/>
            <person name="Boylan J."/>
            <person name="Ott S."/>
            <person name="Bowen H."/>
            <person name="Vavikolanu K."/>
            <person name="Hazen T."/>
            <person name="Aluvathingal J."/>
            <person name="Nadendla S."/>
            <person name="Lowell S."/>
            <person name="Myers T."/>
            <person name="Yan Y."/>
            <person name="Sichtig H."/>
        </authorList>
    </citation>
    <scope>NUCLEOTIDE SEQUENCE [LARGE SCALE GENOMIC DNA]</scope>
    <source>
        <strain evidence="3 4">FDAARGOS_1460</strain>
    </source>
</reference>
<feature type="domain" description="THIF-type NAD/FAD binding fold" evidence="2">
    <location>
        <begin position="13"/>
        <end position="198"/>
    </location>
</feature>
<dbReference type="Pfam" id="PF00899">
    <property type="entry name" value="ThiF"/>
    <property type="match status" value="1"/>
</dbReference>
<proteinExistence type="predicted"/>
<feature type="transmembrane region" description="Helical" evidence="1">
    <location>
        <begin position="175"/>
        <end position="195"/>
    </location>
</feature>
<dbReference type="EMBL" id="JAIPME010000002">
    <property type="protein sequence ID" value="MBZ2386199.1"/>
    <property type="molecule type" value="Genomic_DNA"/>
</dbReference>
<dbReference type="Gene3D" id="3.40.50.720">
    <property type="entry name" value="NAD(P)-binding Rossmann-like Domain"/>
    <property type="match status" value="1"/>
</dbReference>
<protein>
    <submittedName>
        <fullName evidence="3">Sulfur carrier protein ThiS adenylyltransferase ThiF</fullName>
    </submittedName>
</protein>
<keyword evidence="3" id="KW-0808">Transferase</keyword>
<dbReference type="NCBIfam" id="TIGR02354">
    <property type="entry name" value="thiF_fam2"/>
    <property type="match status" value="1"/>
</dbReference>
<dbReference type="NCBIfam" id="NF006395">
    <property type="entry name" value="PRK08644.1"/>
    <property type="match status" value="1"/>
</dbReference>
<dbReference type="SUPFAM" id="SSF69572">
    <property type="entry name" value="Activating enzymes of the ubiquitin-like proteins"/>
    <property type="match status" value="1"/>
</dbReference>
<keyword evidence="4" id="KW-1185">Reference proteome</keyword>
<dbReference type="GO" id="GO:0016779">
    <property type="term" value="F:nucleotidyltransferase activity"/>
    <property type="evidence" value="ECO:0007669"/>
    <property type="project" value="UniProtKB-KW"/>
</dbReference>
<dbReference type="InterPro" id="IPR035985">
    <property type="entry name" value="Ubiquitin-activating_enz"/>
</dbReference>
<accession>A0ABS7SXD6</accession>
<evidence type="ECO:0000313" key="4">
    <source>
        <dbReference type="Proteomes" id="UP000734271"/>
    </source>
</evidence>
<dbReference type="PANTHER" id="PTHR43267:SF3">
    <property type="entry name" value="THIF PROTEIN"/>
    <property type="match status" value="1"/>
</dbReference>
<dbReference type="PANTHER" id="PTHR43267">
    <property type="entry name" value="TRNA THREONYLCARBAMOYLADENOSINE DEHYDRATASE"/>
    <property type="match status" value="1"/>
</dbReference>
<keyword evidence="1" id="KW-0472">Membrane</keyword>
<evidence type="ECO:0000256" key="1">
    <source>
        <dbReference type="SAM" id="Phobius"/>
    </source>
</evidence>
<name>A0ABS7SXD6_9FIRM</name>
<keyword evidence="1" id="KW-1133">Transmembrane helix</keyword>
<keyword evidence="3" id="KW-0548">Nucleotidyltransferase</keyword>
<evidence type="ECO:0000313" key="3">
    <source>
        <dbReference type="EMBL" id="MBZ2386199.1"/>
    </source>
</evidence>
<keyword evidence="1" id="KW-0812">Transmembrane</keyword>
<dbReference type="InterPro" id="IPR012729">
    <property type="entry name" value="ThiF_fam2"/>
</dbReference>
<dbReference type="InterPro" id="IPR045886">
    <property type="entry name" value="ThiF/MoeB/HesA"/>
</dbReference>
<sequence>MRNEILKRQDPEINEILKKASVSILGCGGLGSNIAMILARCGLGEIYIYDYDKVELSNLNRQNYDQKDLGKSKVFQIKKKIEETVPCNKIFAEEVLITKDNLAEISGKTDIFIEAFDKKEMKSMVFEYFLGKDDKKLIMASGLSGLGDLSDIKVKKIKNISMVGDFKSSPEQGLYAPYIGIVANLEALLALKIIIGERNGK</sequence>
<comment type="caution">
    <text evidence="3">The sequence shown here is derived from an EMBL/GenBank/DDBJ whole genome shotgun (WGS) entry which is preliminary data.</text>
</comment>
<dbReference type="RefSeq" id="WP_223418107.1">
    <property type="nucleotide sequence ID" value="NZ_JAIPME010000002.1"/>
</dbReference>
<evidence type="ECO:0000259" key="2">
    <source>
        <dbReference type="Pfam" id="PF00899"/>
    </source>
</evidence>